<keyword evidence="2" id="KW-1185">Reference proteome</keyword>
<evidence type="ECO:0000313" key="1">
    <source>
        <dbReference type="EMBL" id="KIY62165.1"/>
    </source>
</evidence>
<accession>A0A0D7AVY6</accession>
<sequence>MRLSFNSVQLYCVRDGPVPMCARNRGSPISRSHQSCPLFSSVLTLNVRFWQGLTPGIRKFEARCTILFCIVTVVDFIGTSSCEKSAKLQRTALDEDTARVRRKAQSCSVLDNAE</sequence>
<protein>
    <submittedName>
        <fullName evidence="1">Uncharacterized protein</fullName>
    </submittedName>
</protein>
<evidence type="ECO:0000313" key="2">
    <source>
        <dbReference type="Proteomes" id="UP000054007"/>
    </source>
</evidence>
<dbReference type="Proteomes" id="UP000054007">
    <property type="component" value="Unassembled WGS sequence"/>
</dbReference>
<reference evidence="1 2" key="1">
    <citation type="journal article" date="2015" name="Fungal Genet. Biol.">
        <title>Evolution of novel wood decay mechanisms in Agaricales revealed by the genome sequences of Fistulina hepatica and Cylindrobasidium torrendii.</title>
        <authorList>
            <person name="Floudas D."/>
            <person name="Held B.W."/>
            <person name="Riley R."/>
            <person name="Nagy L.G."/>
            <person name="Koehler G."/>
            <person name="Ransdell A.S."/>
            <person name="Younus H."/>
            <person name="Chow J."/>
            <person name="Chiniquy J."/>
            <person name="Lipzen A."/>
            <person name="Tritt A."/>
            <person name="Sun H."/>
            <person name="Haridas S."/>
            <person name="LaButti K."/>
            <person name="Ohm R.A."/>
            <person name="Kues U."/>
            <person name="Blanchette R.A."/>
            <person name="Grigoriev I.V."/>
            <person name="Minto R.E."/>
            <person name="Hibbett D.S."/>
        </authorList>
    </citation>
    <scope>NUCLEOTIDE SEQUENCE [LARGE SCALE GENOMIC DNA]</scope>
    <source>
        <strain evidence="1 2">FP15055 ss-10</strain>
    </source>
</reference>
<dbReference type="EMBL" id="KN880816">
    <property type="protein sequence ID" value="KIY62165.1"/>
    <property type="molecule type" value="Genomic_DNA"/>
</dbReference>
<name>A0A0D7AVY6_9AGAR</name>
<dbReference type="AlphaFoldDB" id="A0A0D7AVY6"/>
<organism evidence="1 2">
    <name type="scientific">Cylindrobasidium torrendii FP15055 ss-10</name>
    <dbReference type="NCBI Taxonomy" id="1314674"/>
    <lineage>
        <taxon>Eukaryota</taxon>
        <taxon>Fungi</taxon>
        <taxon>Dikarya</taxon>
        <taxon>Basidiomycota</taxon>
        <taxon>Agaricomycotina</taxon>
        <taxon>Agaricomycetes</taxon>
        <taxon>Agaricomycetidae</taxon>
        <taxon>Agaricales</taxon>
        <taxon>Marasmiineae</taxon>
        <taxon>Physalacriaceae</taxon>
        <taxon>Cylindrobasidium</taxon>
    </lineage>
</organism>
<proteinExistence type="predicted"/>
<gene>
    <name evidence="1" type="ORF">CYLTODRAFT_185707</name>
</gene>